<protein>
    <recommendedName>
        <fullName evidence="4">PLATZ transcription factor family protein</fullName>
    </recommendedName>
</protein>
<dbReference type="AlphaFoldDB" id="A0A0U9HL34"/>
<dbReference type="InterPro" id="IPR006734">
    <property type="entry name" value="PLATZ"/>
</dbReference>
<accession>A0A0U9HL34</accession>
<proteinExistence type="predicted"/>
<reference evidence="2 3" key="1">
    <citation type="journal article" date="2014" name="Nat. Commun.">
        <title>Klebsormidium flaccidum genome reveals primary factors for plant terrestrial adaptation.</title>
        <authorList>
            <person name="Hori K."/>
            <person name="Maruyama F."/>
            <person name="Fujisawa T."/>
            <person name="Togashi T."/>
            <person name="Yamamoto N."/>
            <person name="Seo M."/>
            <person name="Sato S."/>
            <person name="Yamada T."/>
            <person name="Mori H."/>
            <person name="Tajima N."/>
            <person name="Moriyama T."/>
            <person name="Ikeuchi M."/>
            <person name="Watanabe M."/>
            <person name="Wada H."/>
            <person name="Kobayashi K."/>
            <person name="Saito M."/>
            <person name="Masuda T."/>
            <person name="Sasaki-Sekimoto Y."/>
            <person name="Mashiguchi K."/>
            <person name="Awai K."/>
            <person name="Shimojima M."/>
            <person name="Masuda S."/>
            <person name="Iwai M."/>
            <person name="Nobusawa T."/>
            <person name="Narise T."/>
            <person name="Kondo S."/>
            <person name="Saito H."/>
            <person name="Sato R."/>
            <person name="Murakawa M."/>
            <person name="Ihara Y."/>
            <person name="Oshima-Yamada Y."/>
            <person name="Ohtaka K."/>
            <person name="Satoh M."/>
            <person name="Sonobe K."/>
            <person name="Ishii M."/>
            <person name="Ohtani R."/>
            <person name="Kanamori-Sato M."/>
            <person name="Honoki R."/>
            <person name="Miyazaki D."/>
            <person name="Mochizuki H."/>
            <person name="Umetsu J."/>
            <person name="Higashi K."/>
            <person name="Shibata D."/>
            <person name="Kamiya Y."/>
            <person name="Sato N."/>
            <person name="Nakamura Y."/>
            <person name="Tabata S."/>
            <person name="Ida S."/>
            <person name="Kurokawa K."/>
            <person name="Ohta H."/>
        </authorList>
    </citation>
    <scope>NUCLEOTIDE SEQUENCE [LARGE SCALE GENOMIC DNA]</scope>
    <source>
        <strain evidence="2 3">NIES-2285</strain>
    </source>
</reference>
<evidence type="ECO:0000256" key="1">
    <source>
        <dbReference type="SAM" id="MobiDB-lite"/>
    </source>
</evidence>
<dbReference type="Pfam" id="PF04640">
    <property type="entry name" value="PLATZ"/>
    <property type="match status" value="1"/>
</dbReference>
<dbReference type="SUPFAM" id="SSF57845">
    <property type="entry name" value="B-box zinc-binding domain"/>
    <property type="match status" value="1"/>
</dbReference>
<dbReference type="PANTHER" id="PTHR31065:SF35">
    <property type="entry name" value="PLATZ TRANSCRIPTION FACTOR FAMILY PROTEIN"/>
    <property type="match status" value="1"/>
</dbReference>
<evidence type="ECO:0000313" key="2">
    <source>
        <dbReference type="EMBL" id="GAQ81968.1"/>
    </source>
</evidence>
<sequence length="378" mass="42382">MIAPMPAEMREMGDCEMDCRTGPLWLSALLQARFFTTCKLHASSGKSDKNMFCIDCAEECCPSCVPEEHEGHHVVQIRRSSYHEAVRVSDIQKLIDYTQVQLYVINSARIIFLNGRPPPRPMKGAEFLCEICGRMLIEDFRFCSLGCKLSAIHANPREMGLSMSPRPGAMKVLDENELNHVQKKFIIVRGQKVSPGKQQLLKKKASPKKSPKPASPRAGIKEGEREGVSRSERLQALLSRLQDKQGARTVQLGQGVGSESEQGLREELRNFLLELSTADSLSRDSLEERERALPLKKRHRGEDSWGTPPRRGARVDSSEESTSVDSGRPYRAVVKINGASQRIAMPPMEEEEMGSEGSWETPPRLNKRKGVPHRAPVW</sequence>
<evidence type="ECO:0000313" key="3">
    <source>
        <dbReference type="Proteomes" id="UP000054558"/>
    </source>
</evidence>
<dbReference type="OrthoDB" id="1908108at2759"/>
<dbReference type="Proteomes" id="UP000054558">
    <property type="component" value="Unassembled WGS sequence"/>
</dbReference>
<dbReference type="EMBL" id="DF237045">
    <property type="protein sequence ID" value="GAQ81968.1"/>
    <property type="molecule type" value="Genomic_DNA"/>
</dbReference>
<name>A0A0U9HL34_KLENI</name>
<feature type="compositionally biased region" description="Basic and acidic residues" evidence="1">
    <location>
        <begin position="219"/>
        <end position="230"/>
    </location>
</feature>
<feature type="compositionally biased region" description="Basic residues" evidence="1">
    <location>
        <begin position="200"/>
        <end position="211"/>
    </location>
</feature>
<evidence type="ECO:0008006" key="4">
    <source>
        <dbReference type="Google" id="ProtNLM"/>
    </source>
</evidence>
<organism evidence="2 3">
    <name type="scientific">Klebsormidium nitens</name>
    <name type="common">Green alga</name>
    <name type="synonym">Ulothrix nitens</name>
    <dbReference type="NCBI Taxonomy" id="105231"/>
    <lineage>
        <taxon>Eukaryota</taxon>
        <taxon>Viridiplantae</taxon>
        <taxon>Streptophyta</taxon>
        <taxon>Klebsormidiophyceae</taxon>
        <taxon>Klebsormidiales</taxon>
        <taxon>Klebsormidiaceae</taxon>
        <taxon>Klebsormidium</taxon>
    </lineage>
</organism>
<gene>
    <name evidence="2" type="ORF">KFL_000960190</name>
</gene>
<feature type="region of interest" description="Disordered" evidence="1">
    <location>
        <begin position="244"/>
        <end position="263"/>
    </location>
</feature>
<feature type="region of interest" description="Disordered" evidence="1">
    <location>
        <begin position="281"/>
        <end position="378"/>
    </location>
</feature>
<dbReference type="PANTHER" id="PTHR31065">
    <property type="entry name" value="PLATZ TRANSCRIPTION FACTOR FAMILY PROTEIN"/>
    <property type="match status" value="1"/>
</dbReference>
<feature type="region of interest" description="Disordered" evidence="1">
    <location>
        <begin position="196"/>
        <end position="230"/>
    </location>
</feature>
<feature type="compositionally biased region" description="Basic and acidic residues" evidence="1">
    <location>
        <begin position="281"/>
        <end position="293"/>
    </location>
</feature>
<keyword evidence="3" id="KW-1185">Reference proteome</keyword>